<accession>A0A0E4CT18</accession>
<feature type="DNA-binding region" description="H-T-H motif" evidence="2">
    <location>
        <begin position="30"/>
        <end position="49"/>
    </location>
</feature>
<dbReference type="Gene3D" id="1.10.357.10">
    <property type="entry name" value="Tetracycline Repressor, domain 2"/>
    <property type="match status" value="1"/>
</dbReference>
<reference evidence="5" key="1">
    <citation type="submission" date="2015-03" db="EMBL/GenBank/DDBJ databases">
        <authorList>
            <person name="Urmite Genomes"/>
        </authorList>
    </citation>
    <scope>NUCLEOTIDE SEQUENCE [LARGE SCALE GENOMIC DNA]</scope>
    <source>
        <strain evidence="5">FF10</strain>
    </source>
</reference>
<dbReference type="GO" id="GO:0003677">
    <property type="term" value="F:DNA binding"/>
    <property type="evidence" value="ECO:0007669"/>
    <property type="project" value="UniProtKB-UniRule"/>
</dbReference>
<evidence type="ECO:0000256" key="2">
    <source>
        <dbReference type="PROSITE-ProRule" id="PRU00335"/>
    </source>
</evidence>
<evidence type="ECO:0000259" key="3">
    <source>
        <dbReference type="PROSITE" id="PS50977"/>
    </source>
</evidence>
<keyword evidence="1 2" id="KW-0238">DNA-binding</keyword>
<dbReference type="EMBL" id="CTEN01000003">
    <property type="protein sequence ID" value="CQR25263.1"/>
    <property type="molecule type" value="Genomic_DNA"/>
</dbReference>
<dbReference type="RefSeq" id="WP_093650824.1">
    <property type="nucleotide sequence ID" value="NZ_CTEN01000003.1"/>
</dbReference>
<dbReference type="AlphaFoldDB" id="A0A0E4CT18"/>
<dbReference type="PANTHER" id="PTHR43479:SF7">
    <property type="entry name" value="TETR-FAMILY TRANSCRIPTIONAL REGULATOR"/>
    <property type="match status" value="1"/>
</dbReference>
<dbReference type="STRING" id="1608583.BN1356_01604"/>
<gene>
    <name evidence="4" type="ORF">BN1356_01604</name>
</gene>
<dbReference type="Pfam" id="PF14278">
    <property type="entry name" value="TetR_C_8"/>
    <property type="match status" value="1"/>
</dbReference>
<dbReference type="InterPro" id="IPR001647">
    <property type="entry name" value="HTH_TetR"/>
</dbReference>
<sequence length="177" mass="20502">MAQIRKTDTKAAIKEALVSLLEEKNFEEISVSHITRLAGINRGTFYLHYLDKYDMADQMMLDMKTIFQQFIENSYLNPYEIILQALTYVYENKSFIRAISKSTYFNMSSFIKDLIRQQIDQSPEFQTLVHETYKIPEQYAREAMVSSLTGVVLLWIESGLSESPIEMANILFKVLGA</sequence>
<dbReference type="InterPro" id="IPR039532">
    <property type="entry name" value="TetR_C_Firmicutes"/>
</dbReference>
<dbReference type="InterPro" id="IPR050624">
    <property type="entry name" value="HTH-type_Tx_Regulator"/>
</dbReference>
<protein>
    <submittedName>
        <fullName evidence="4">TetR-like transcriptional regulator</fullName>
    </submittedName>
</protein>
<evidence type="ECO:0000256" key="1">
    <source>
        <dbReference type="ARBA" id="ARBA00023125"/>
    </source>
</evidence>
<keyword evidence="5" id="KW-1185">Reference proteome</keyword>
<name>A0A0E4CT18_9STRE</name>
<feature type="domain" description="HTH tetR-type" evidence="3">
    <location>
        <begin position="7"/>
        <end position="67"/>
    </location>
</feature>
<proteinExistence type="predicted"/>
<dbReference type="Proteomes" id="UP000198604">
    <property type="component" value="Unassembled WGS sequence"/>
</dbReference>
<organism evidence="4 5">
    <name type="scientific">Streptococcus varani</name>
    <dbReference type="NCBI Taxonomy" id="1608583"/>
    <lineage>
        <taxon>Bacteria</taxon>
        <taxon>Bacillati</taxon>
        <taxon>Bacillota</taxon>
        <taxon>Bacilli</taxon>
        <taxon>Lactobacillales</taxon>
        <taxon>Streptococcaceae</taxon>
        <taxon>Streptococcus</taxon>
    </lineage>
</organism>
<dbReference type="Pfam" id="PF00440">
    <property type="entry name" value="TetR_N"/>
    <property type="match status" value="1"/>
</dbReference>
<dbReference type="PANTHER" id="PTHR43479">
    <property type="entry name" value="ACREF/ENVCD OPERON REPRESSOR-RELATED"/>
    <property type="match status" value="1"/>
</dbReference>
<evidence type="ECO:0000313" key="5">
    <source>
        <dbReference type="Proteomes" id="UP000198604"/>
    </source>
</evidence>
<dbReference type="OrthoDB" id="9810250at2"/>
<dbReference type="SUPFAM" id="SSF46689">
    <property type="entry name" value="Homeodomain-like"/>
    <property type="match status" value="1"/>
</dbReference>
<dbReference type="PROSITE" id="PS50977">
    <property type="entry name" value="HTH_TETR_2"/>
    <property type="match status" value="1"/>
</dbReference>
<evidence type="ECO:0000313" key="4">
    <source>
        <dbReference type="EMBL" id="CQR25263.1"/>
    </source>
</evidence>
<dbReference type="InterPro" id="IPR009057">
    <property type="entry name" value="Homeodomain-like_sf"/>
</dbReference>